<evidence type="ECO:0000313" key="2">
    <source>
        <dbReference type="Proteomes" id="UP000054598"/>
    </source>
</evidence>
<dbReference type="SUPFAM" id="SSF52518">
    <property type="entry name" value="Thiamin diphosphate-binding fold (THDP-binding)"/>
    <property type="match status" value="1"/>
</dbReference>
<evidence type="ECO:0000313" key="1">
    <source>
        <dbReference type="EMBL" id="KUL03356.1"/>
    </source>
</evidence>
<dbReference type="AlphaFoldDB" id="A0A101IXU3"/>
<sequence>MLALSGQVKAQYAGPGGIQEIDQDAFFRPITVFSNTVTDPATAVKLLTRALRYAIIGRGVAQLSIPNDIQREPLEPAYCERETCLPTVAVAPTDEAVRAAAGKGYPPRRERVGCRDTRAARDTACPHARRRVGPRDRLRREFLRLHRDSRG</sequence>
<organism evidence="1 2">
    <name type="scientific">Methanoculleus marisnigri</name>
    <dbReference type="NCBI Taxonomy" id="2198"/>
    <lineage>
        <taxon>Archaea</taxon>
        <taxon>Methanobacteriati</taxon>
        <taxon>Methanobacteriota</taxon>
        <taxon>Stenosarchaea group</taxon>
        <taxon>Methanomicrobia</taxon>
        <taxon>Methanomicrobiales</taxon>
        <taxon>Methanomicrobiaceae</taxon>
        <taxon>Methanoculleus</taxon>
    </lineage>
</organism>
<dbReference type="GO" id="GO:0006082">
    <property type="term" value="P:organic acid metabolic process"/>
    <property type="evidence" value="ECO:0007669"/>
    <property type="project" value="UniProtKB-ARBA"/>
</dbReference>
<proteinExistence type="predicted"/>
<name>A0A101IXU3_9EURY</name>
<dbReference type="GO" id="GO:0044272">
    <property type="term" value="P:sulfur compound biosynthetic process"/>
    <property type="evidence" value="ECO:0007669"/>
    <property type="project" value="UniProtKB-ARBA"/>
</dbReference>
<dbReference type="PANTHER" id="PTHR42981">
    <property type="entry name" value="PYRUVATE DEHYDROGENASE [UBIQUINONE]"/>
    <property type="match status" value="1"/>
</dbReference>
<keyword evidence="1" id="KW-0670">Pyruvate</keyword>
<protein>
    <submittedName>
        <fullName evidence="1">Pyruvate oxidase</fullName>
    </submittedName>
</protein>
<comment type="caution">
    <text evidence="1">The sequence shown here is derived from an EMBL/GenBank/DDBJ whole genome shotgun (WGS) entry which is preliminary data.</text>
</comment>
<dbReference type="Gene3D" id="3.40.50.970">
    <property type="match status" value="1"/>
</dbReference>
<accession>A0A101IXU3</accession>
<dbReference type="EMBL" id="LGHE01000036">
    <property type="protein sequence ID" value="KUL03356.1"/>
    <property type="molecule type" value="Genomic_DNA"/>
</dbReference>
<dbReference type="InterPro" id="IPR047211">
    <property type="entry name" value="POXB-like"/>
</dbReference>
<dbReference type="Proteomes" id="UP000054598">
    <property type="component" value="Unassembled WGS sequence"/>
</dbReference>
<gene>
    <name evidence="1" type="ORF">XE10_0493</name>
</gene>
<reference evidence="2" key="1">
    <citation type="journal article" date="2015" name="MBio">
        <title>Genome-Resolved Metagenomic Analysis Reveals Roles for Candidate Phyla and Other Microbial Community Members in Biogeochemical Transformations in Oil Reservoirs.</title>
        <authorList>
            <person name="Hu P."/>
            <person name="Tom L."/>
            <person name="Singh A."/>
            <person name="Thomas B.C."/>
            <person name="Baker B.J."/>
            <person name="Piceno Y.M."/>
            <person name="Andersen G.L."/>
            <person name="Banfield J.F."/>
        </authorList>
    </citation>
    <scope>NUCLEOTIDE SEQUENCE [LARGE SCALE GENOMIC DNA]</scope>
</reference>
<dbReference type="InterPro" id="IPR029061">
    <property type="entry name" value="THDP-binding"/>
</dbReference>
<dbReference type="PANTHER" id="PTHR42981:SF2">
    <property type="entry name" value="PYRUVATE DEHYDROGENASE [UBIQUINONE]"/>
    <property type="match status" value="1"/>
</dbReference>